<dbReference type="PIRSF" id="PIRSF000390">
    <property type="entry name" value="PLP_StrS"/>
    <property type="match status" value="1"/>
</dbReference>
<dbReference type="EMBL" id="CAFBPW010000043">
    <property type="protein sequence ID" value="CAB5030512.1"/>
    <property type="molecule type" value="Genomic_DNA"/>
</dbReference>
<dbReference type="GO" id="GO:0008483">
    <property type="term" value="F:transaminase activity"/>
    <property type="evidence" value="ECO:0007669"/>
    <property type="project" value="TreeGrafter"/>
</dbReference>
<organism evidence="1">
    <name type="scientific">freshwater metagenome</name>
    <dbReference type="NCBI Taxonomy" id="449393"/>
    <lineage>
        <taxon>unclassified sequences</taxon>
        <taxon>metagenomes</taxon>
        <taxon>ecological metagenomes</taxon>
    </lineage>
</organism>
<evidence type="ECO:0000313" key="3">
    <source>
        <dbReference type="EMBL" id="CAB5065256.1"/>
    </source>
</evidence>
<reference evidence="1" key="1">
    <citation type="submission" date="2020-05" db="EMBL/GenBank/DDBJ databases">
        <authorList>
            <person name="Chiriac C."/>
            <person name="Salcher M."/>
            <person name="Ghai R."/>
            <person name="Kavagutti S V."/>
        </authorList>
    </citation>
    <scope>NUCLEOTIDE SEQUENCE</scope>
</reference>
<dbReference type="Gene3D" id="3.90.1150.10">
    <property type="entry name" value="Aspartate Aminotransferase, domain 1"/>
    <property type="match status" value="1"/>
</dbReference>
<dbReference type="InterPro" id="IPR015422">
    <property type="entry name" value="PyrdxlP-dep_Trfase_small"/>
</dbReference>
<gene>
    <name evidence="1" type="ORF">UFOPK2582_00562</name>
    <name evidence="2" type="ORF">UFOPK4173_00562</name>
    <name evidence="3" type="ORF">UFOPK4354_00703</name>
</gene>
<evidence type="ECO:0000313" key="2">
    <source>
        <dbReference type="EMBL" id="CAB5030512.1"/>
    </source>
</evidence>
<dbReference type="EMBL" id="CAEZXS010000048">
    <property type="protein sequence ID" value="CAB4693641.1"/>
    <property type="molecule type" value="Genomic_DNA"/>
</dbReference>
<evidence type="ECO:0000313" key="1">
    <source>
        <dbReference type="EMBL" id="CAB4693641.1"/>
    </source>
</evidence>
<dbReference type="InterPro" id="IPR000653">
    <property type="entry name" value="DegT/StrS_aminotransferase"/>
</dbReference>
<protein>
    <submittedName>
        <fullName evidence="1">Unannotated protein</fullName>
    </submittedName>
</protein>
<dbReference type="PANTHER" id="PTHR30244:SF42">
    <property type="entry name" value="UDP-2-ACETAMIDO-2-DEOXY-3-OXO-D-GLUCURONATE AMINOTRANSFERASE"/>
    <property type="match status" value="1"/>
</dbReference>
<dbReference type="AlphaFoldDB" id="A0A6J6P331"/>
<dbReference type="InterPro" id="IPR015421">
    <property type="entry name" value="PyrdxlP-dep_Trfase_major"/>
</dbReference>
<dbReference type="InterPro" id="IPR015424">
    <property type="entry name" value="PyrdxlP-dep_Trfase"/>
</dbReference>
<name>A0A6J6P331_9ZZZZ</name>
<accession>A0A6J6P331</accession>
<dbReference type="GO" id="GO:0000271">
    <property type="term" value="P:polysaccharide biosynthetic process"/>
    <property type="evidence" value="ECO:0007669"/>
    <property type="project" value="TreeGrafter"/>
</dbReference>
<dbReference type="GO" id="GO:0030170">
    <property type="term" value="F:pyridoxal phosphate binding"/>
    <property type="evidence" value="ECO:0007669"/>
    <property type="project" value="TreeGrafter"/>
</dbReference>
<sequence>MQFIDLVAQQARLREGIDQAITRVLDHGRYIMGPEVAELEAALGEFCGAAHVVSCASGTDALMMALMVHGVGPGDAVFVPTFTFASTAEAVALLGATPVFVDVDAQTFNLDVVKLAQAIASVPNGLRPVGVIPVDLFGLPADYTSIDEVVAPLGMWVIADAAQSFGAARNGASVGSMASMTTTSFFPAKPLGCYGDGGAIIATDPAHVEILKSIRVHGSGTEKYDNVRIGINGRLDTIQAAILLQKLSVFGDEIQARQAVADRYADGLAAAVVVPTTPVGARSTWAQYTIQVDDRAGVIAALQADGVPTAVYYPRPLHQQTAYQGFPIGDGGVEVSETLATSVLSLPMHPYLEPTDQDQVIEAVRRAVSR</sequence>
<dbReference type="Pfam" id="PF01041">
    <property type="entry name" value="DegT_DnrJ_EryC1"/>
    <property type="match status" value="1"/>
</dbReference>
<dbReference type="PANTHER" id="PTHR30244">
    <property type="entry name" value="TRANSAMINASE"/>
    <property type="match status" value="1"/>
</dbReference>
<dbReference type="CDD" id="cd00616">
    <property type="entry name" value="AHBA_syn"/>
    <property type="match status" value="1"/>
</dbReference>
<proteinExistence type="predicted"/>
<dbReference type="Gene3D" id="3.40.640.10">
    <property type="entry name" value="Type I PLP-dependent aspartate aminotransferase-like (Major domain)"/>
    <property type="match status" value="1"/>
</dbReference>
<dbReference type="EMBL" id="CAFBQW010000061">
    <property type="protein sequence ID" value="CAB5065256.1"/>
    <property type="molecule type" value="Genomic_DNA"/>
</dbReference>
<dbReference type="SUPFAM" id="SSF53383">
    <property type="entry name" value="PLP-dependent transferases"/>
    <property type="match status" value="1"/>
</dbReference>